<feature type="compositionally biased region" description="Basic residues" evidence="1">
    <location>
        <begin position="1"/>
        <end position="11"/>
    </location>
</feature>
<gene>
    <name evidence="2" type="ORF">KIN20_002943</name>
</gene>
<dbReference type="AlphaFoldDB" id="A0AAD5QI69"/>
<keyword evidence="3" id="KW-1185">Reference proteome</keyword>
<reference evidence="2" key="1">
    <citation type="submission" date="2021-06" db="EMBL/GenBank/DDBJ databases">
        <title>Parelaphostrongylus tenuis whole genome reference sequence.</title>
        <authorList>
            <person name="Garwood T.J."/>
            <person name="Larsen P.A."/>
            <person name="Fountain-Jones N.M."/>
            <person name="Garbe J.R."/>
            <person name="Macchietto M.G."/>
            <person name="Kania S.A."/>
            <person name="Gerhold R.W."/>
            <person name="Richards J.E."/>
            <person name="Wolf T.M."/>
        </authorList>
    </citation>
    <scope>NUCLEOTIDE SEQUENCE</scope>
    <source>
        <strain evidence="2">MNPRO001-30</strain>
        <tissue evidence="2">Meninges</tissue>
    </source>
</reference>
<comment type="caution">
    <text evidence="2">The sequence shown here is derived from an EMBL/GenBank/DDBJ whole genome shotgun (WGS) entry which is preliminary data.</text>
</comment>
<proteinExistence type="predicted"/>
<evidence type="ECO:0000313" key="2">
    <source>
        <dbReference type="EMBL" id="KAJ1347786.1"/>
    </source>
</evidence>
<feature type="region of interest" description="Disordered" evidence="1">
    <location>
        <begin position="1"/>
        <end position="74"/>
    </location>
</feature>
<evidence type="ECO:0000256" key="1">
    <source>
        <dbReference type="SAM" id="MobiDB-lite"/>
    </source>
</evidence>
<name>A0AAD5QI69_PARTN</name>
<dbReference type="EMBL" id="JAHQIW010000381">
    <property type="protein sequence ID" value="KAJ1347786.1"/>
    <property type="molecule type" value="Genomic_DNA"/>
</dbReference>
<dbReference type="Proteomes" id="UP001196413">
    <property type="component" value="Unassembled WGS sequence"/>
</dbReference>
<organism evidence="2 3">
    <name type="scientific">Parelaphostrongylus tenuis</name>
    <name type="common">Meningeal worm</name>
    <dbReference type="NCBI Taxonomy" id="148309"/>
    <lineage>
        <taxon>Eukaryota</taxon>
        <taxon>Metazoa</taxon>
        <taxon>Ecdysozoa</taxon>
        <taxon>Nematoda</taxon>
        <taxon>Chromadorea</taxon>
        <taxon>Rhabditida</taxon>
        <taxon>Rhabditina</taxon>
        <taxon>Rhabditomorpha</taxon>
        <taxon>Strongyloidea</taxon>
        <taxon>Metastrongylidae</taxon>
        <taxon>Parelaphostrongylus</taxon>
    </lineage>
</organism>
<protein>
    <submittedName>
        <fullName evidence="2">Uncharacterized protein</fullName>
    </submittedName>
</protein>
<accession>A0AAD5QI69</accession>
<sequence length="190" mass="21891">MAASNNKRKKIAGSPAPRQRRFGDKISLYHCNNEVKKLPKKKTPKASSVAEGKAKFAGRKRRISSPSQKENQYGVATVSKSVTNPPGNGNDLNGCLESSFDKGLQLPEVRMVGRLTALRCQPRLTDEHVETEVFIKRHEKLEKEEKQILRRDRIWQNELRIRSHLLRVQQNSPPFRDFRIVLIRRSRARK</sequence>
<evidence type="ECO:0000313" key="3">
    <source>
        <dbReference type="Proteomes" id="UP001196413"/>
    </source>
</evidence>